<feature type="coiled-coil region" evidence="2">
    <location>
        <begin position="170"/>
        <end position="229"/>
    </location>
</feature>
<dbReference type="InterPro" id="IPR051147">
    <property type="entry name" value="CFAP_domain-containing"/>
</dbReference>
<evidence type="ECO:0000256" key="2">
    <source>
        <dbReference type="SAM" id="Coils"/>
    </source>
</evidence>
<dbReference type="GO" id="GO:0005856">
    <property type="term" value="C:cytoskeleton"/>
    <property type="evidence" value="ECO:0007669"/>
    <property type="project" value="UniProtKB-ARBA"/>
</dbReference>
<protein>
    <recommendedName>
        <fullName evidence="3">DUF4200 domain-containing protein</fullName>
    </recommendedName>
</protein>
<evidence type="ECO:0000256" key="1">
    <source>
        <dbReference type="ARBA" id="ARBA00023054"/>
    </source>
</evidence>
<dbReference type="EMBL" id="HBFA01012015">
    <property type="protein sequence ID" value="CAD8660192.1"/>
    <property type="molecule type" value="Transcribed_RNA"/>
</dbReference>
<dbReference type="PANTHER" id="PTHR21683:SF2">
    <property type="entry name" value="COILED-COIL DOMAIN-CONTAINING PROTEIN 42 LIKE-2-LIKE"/>
    <property type="match status" value="1"/>
</dbReference>
<accession>A0A7S0N5U7</accession>
<dbReference type="AlphaFoldDB" id="A0A7S0N5U7"/>
<evidence type="ECO:0000259" key="3">
    <source>
        <dbReference type="Pfam" id="PF13863"/>
    </source>
</evidence>
<dbReference type="InterPro" id="IPR025252">
    <property type="entry name" value="DUF4200"/>
</dbReference>
<keyword evidence="1 2" id="KW-0175">Coiled coil</keyword>
<dbReference type="Pfam" id="PF13863">
    <property type="entry name" value="DUF4200"/>
    <property type="match status" value="1"/>
</dbReference>
<sequence>MGSTFLTQFGVENYDGLEKYTVSSTSQSTVLLQKKKRMQEVQQELDRKKQEYKVRMHKCNEKERELAEKQARIRESVVRFERFVKENDAKRTRALKKERDESTSRMQKEQEIVALKQEHLQYTKTKEKYLRLLDKLSVFGSYIDSVLEPSDEFHEIDDVLRRHSTLTHTNKDLRQVVEQGNHEIEEMRALLTQFSKDKEDEILIATSDIAGQQKRSDFMKNENTKVEQELQYRDNAYNDRKRRLGEAKMAITNIYQRCKKGNVPHEDLNNFDRLLEYIQNRMLDLGAIARMQKECNEYKLDPRGWIHSRAQGNR</sequence>
<proteinExistence type="predicted"/>
<feature type="domain" description="DUF4200" evidence="3">
    <location>
        <begin position="31"/>
        <end position="148"/>
    </location>
</feature>
<reference evidence="4" key="1">
    <citation type="submission" date="2021-01" db="EMBL/GenBank/DDBJ databases">
        <authorList>
            <person name="Corre E."/>
            <person name="Pelletier E."/>
            <person name="Niang G."/>
            <person name="Scheremetjew M."/>
            <person name="Finn R."/>
            <person name="Kale V."/>
            <person name="Holt S."/>
            <person name="Cochrane G."/>
            <person name="Meng A."/>
            <person name="Brown T."/>
            <person name="Cohen L."/>
        </authorList>
    </citation>
    <scope>NUCLEOTIDE SEQUENCE</scope>
    <source>
        <strain evidence="4">CCMP722</strain>
    </source>
</reference>
<name>A0A7S0N5U7_9CHLO</name>
<dbReference type="PANTHER" id="PTHR21683">
    <property type="entry name" value="COILED-COIL DOMAIN-CONTAINING PROTEIN 42 LIKE-2-LIKE-RELATED"/>
    <property type="match status" value="1"/>
</dbReference>
<gene>
    <name evidence="4" type="ORF">POBO1169_LOCUS6253</name>
</gene>
<feature type="coiled-coil region" evidence="2">
    <location>
        <begin position="31"/>
        <end position="79"/>
    </location>
</feature>
<evidence type="ECO:0000313" key="4">
    <source>
        <dbReference type="EMBL" id="CAD8660192.1"/>
    </source>
</evidence>
<organism evidence="4">
    <name type="scientific">Pyramimonas obovata</name>
    <dbReference type="NCBI Taxonomy" id="1411642"/>
    <lineage>
        <taxon>Eukaryota</taxon>
        <taxon>Viridiplantae</taxon>
        <taxon>Chlorophyta</taxon>
        <taxon>Pyramimonadophyceae</taxon>
        <taxon>Pyramimonadales</taxon>
        <taxon>Pyramimonadaceae</taxon>
        <taxon>Pyramimonas</taxon>
        <taxon>Pyramimonas incertae sedis</taxon>
    </lineage>
</organism>